<reference evidence="2 4" key="1">
    <citation type="submission" date="2012-05" db="EMBL/GenBank/DDBJ databases">
        <title>Recombination and specialization in a pathogen metapopulation.</title>
        <authorList>
            <person name="Gardiner A."/>
            <person name="Kemen E."/>
            <person name="Schultz-Larsen T."/>
            <person name="MacLean D."/>
            <person name="Van Oosterhout C."/>
            <person name="Jones J.D.G."/>
        </authorList>
    </citation>
    <scope>NUCLEOTIDE SEQUENCE [LARGE SCALE GENOMIC DNA]</scope>
    <source>
        <strain evidence="2 4">Ac Nc2</strain>
    </source>
</reference>
<dbReference type="AlphaFoldDB" id="A0A024G899"/>
<sequence>MAWVYRTFRGQQPEECFKTGENPHLGPGCYEIVQKSRARPNFAGFGSASRYEQRSVGSRPASETPGPGAYCGYHEYSTGSPNVKGALSAFESKTTRFDGSKGAPTPGPGAYCPDLVVQEPKEGQLTRHKEHLEARIMHMPTAPSIPSLSQSFGYEQRYDGKLVRHTPKVVRHSGVGDDTTGPGEYNALEGIKKLDKHISTDFGKTKLVRMFDDQIKTKANIPGPGYYGDLDADTHRDASNASAVFSSCTTRELSGMKILVDNVPGPGSYQRNGDTFRITNIPEHLQFFGSTSARFTTLMSDSPACGPGSYEVYPRLLVAETSKKSRRQAFLDPRLSRFEDQRTRNVTPAPGAYYNANGGRNTNCKSISFGKSAERFSNKSFYGLKSKPEDAFENLMNKQNQEKKLVDLQKRFVANRKARRLASSSFVSKSDRFQGQVREDGPCPGDYEVGLSWEASGARRSFQSAIKRFERSESPRHVGITQTENTVPSATRAASFATEPRFSCSASLKGTPGPGHYNSRTVVDSWHKPTHNVTIATEMELARRHDL</sequence>
<accession>A0A024G899</accession>
<keyword evidence="4" id="KW-1185">Reference proteome</keyword>
<evidence type="ECO:0008006" key="5">
    <source>
        <dbReference type="Google" id="ProtNLM"/>
    </source>
</evidence>
<dbReference type="Pfam" id="PF07004">
    <property type="entry name" value="SHIPPO-rpt"/>
    <property type="match status" value="4"/>
</dbReference>
<dbReference type="PANTHER" id="PTHR21580">
    <property type="entry name" value="SHIPPO-1-RELATED"/>
    <property type="match status" value="1"/>
</dbReference>
<proteinExistence type="predicted"/>
<comment type="caution">
    <text evidence="2">The sequence shown here is derived from an EMBL/GenBank/DDBJ whole genome shotgun (WGS) entry which is preliminary data.</text>
</comment>
<protein>
    <recommendedName>
        <fullName evidence="5">Sperm-tail PG-rich repeat-containing protein 2</fullName>
    </recommendedName>
</protein>
<dbReference type="PANTHER" id="PTHR21580:SF60">
    <property type="entry name" value="SPERM-TAIL PG-RICH REPEAT-CONTAINING PROTEIN 2"/>
    <property type="match status" value="1"/>
</dbReference>
<feature type="region of interest" description="Disordered" evidence="1">
    <location>
        <begin position="44"/>
        <end position="65"/>
    </location>
</feature>
<organism evidence="2 4">
    <name type="scientific">Albugo candida</name>
    <dbReference type="NCBI Taxonomy" id="65357"/>
    <lineage>
        <taxon>Eukaryota</taxon>
        <taxon>Sar</taxon>
        <taxon>Stramenopiles</taxon>
        <taxon>Oomycota</taxon>
        <taxon>Peronosporomycetes</taxon>
        <taxon>Albuginales</taxon>
        <taxon>Albuginaceae</taxon>
        <taxon>Albugo</taxon>
    </lineage>
</organism>
<evidence type="ECO:0000256" key="1">
    <source>
        <dbReference type="SAM" id="MobiDB-lite"/>
    </source>
</evidence>
<evidence type="ECO:0000313" key="4">
    <source>
        <dbReference type="Proteomes" id="UP000053237"/>
    </source>
</evidence>
<dbReference type="OrthoDB" id="406368at2759"/>
<gene>
    <name evidence="2" type="ORF">BN9_038850</name>
    <name evidence="3" type="ORF">BN9_075720</name>
</gene>
<dbReference type="STRING" id="65357.A0A024G899"/>
<dbReference type="EMBL" id="CAIX01000043">
    <property type="protein sequence ID" value="CCI43101.1"/>
    <property type="molecule type" value="Genomic_DNA"/>
</dbReference>
<dbReference type="InterPro" id="IPR051291">
    <property type="entry name" value="CIMAP"/>
</dbReference>
<evidence type="ECO:0000313" key="3">
    <source>
        <dbReference type="EMBL" id="CCI46629.1"/>
    </source>
</evidence>
<name>A0A024G899_9STRA</name>
<dbReference type="InterPro" id="IPR010736">
    <property type="entry name" value="SHIPPO-rpt"/>
</dbReference>
<dbReference type="InParanoid" id="A0A024G899"/>
<evidence type="ECO:0000313" key="2">
    <source>
        <dbReference type="EMBL" id="CCI43101.1"/>
    </source>
</evidence>
<dbReference type="EMBL" id="CAIX01000134">
    <property type="protein sequence ID" value="CCI46629.1"/>
    <property type="molecule type" value="Genomic_DNA"/>
</dbReference>
<dbReference type="Proteomes" id="UP000053237">
    <property type="component" value="Unassembled WGS sequence"/>
</dbReference>